<dbReference type="Proteomes" id="UP001207654">
    <property type="component" value="Unassembled WGS sequence"/>
</dbReference>
<evidence type="ECO:0000313" key="2">
    <source>
        <dbReference type="Proteomes" id="UP001207654"/>
    </source>
</evidence>
<keyword evidence="2" id="KW-1185">Reference proteome</keyword>
<proteinExistence type="predicted"/>
<gene>
    <name evidence="1" type="ORF">OV287_27955</name>
</gene>
<reference evidence="1 2" key="1">
    <citation type="submission" date="2022-11" db="EMBL/GenBank/DDBJ databases">
        <title>Minimal conservation of predation-associated metabolite biosynthetic gene clusters underscores biosynthetic potential of Myxococcota including descriptions for ten novel species: Archangium lansinium sp. nov., Myxococcus landrumus sp. nov., Nannocystis bai.</title>
        <authorList>
            <person name="Ahearne A."/>
            <person name="Stevens C."/>
            <person name="Phillips K."/>
        </authorList>
    </citation>
    <scope>NUCLEOTIDE SEQUENCE [LARGE SCALE GENOMIC DNA]</scope>
    <source>
        <strain evidence="1 2">MIWBW</strain>
    </source>
</reference>
<organism evidence="1 2">
    <name type="scientific">Archangium lansingense</name>
    <dbReference type="NCBI Taxonomy" id="2995310"/>
    <lineage>
        <taxon>Bacteria</taxon>
        <taxon>Pseudomonadati</taxon>
        <taxon>Myxococcota</taxon>
        <taxon>Myxococcia</taxon>
        <taxon>Myxococcales</taxon>
        <taxon>Cystobacterineae</taxon>
        <taxon>Archangiaceae</taxon>
        <taxon>Archangium</taxon>
    </lineage>
</organism>
<comment type="caution">
    <text evidence="1">The sequence shown here is derived from an EMBL/GenBank/DDBJ whole genome shotgun (WGS) entry which is preliminary data.</text>
</comment>
<name>A0ABT4A9J1_9BACT</name>
<evidence type="ECO:0000313" key="1">
    <source>
        <dbReference type="EMBL" id="MCY1078317.1"/>
    </source>
</evidence>
<accession>A0ABT4A9J1</accession>
<dbReference type="RefSeq" id="WP_267537104.1">
    <property type="nucleotide sequence ID" value="NZ_JAPNKA010000001.1"/>
</dbReference>
<dbReference type="EMBL" id="JAPNKA010000001">
    <property type="protein sequence ID" value="MCY1078317.1"/>
    <property type="molecule type" value="Genomic_DNA"/>
</dbReference>
<protein>
    <submittedName>
        <fullName evidence="1">AHH domain-containing protein</fullName>
    </submittedName>
</protein>
<sequence>MATTKHIAFEGRKIPHLSVGDVEGGKCLAKHEPGFKEQSCFHRWQAFKKALENKGKYKLDRTRLGKVGTGRWSILFRGGAKTVNALKAKGEKHVSVSPDNKGMYLHEVNKPSKEEDWDVDPGNRNFKWDCNVPYYHEAHHVIPDATLRTGLLEVFKKNAAVAAWVAEKMLDAPYCVHHKDNMLILPMDQLVGEVLELPIHRETKQCSHNLYDIYILSKVKEAIQEVQEQIMEEHDKQDENAPKTKNLAKSLETVARTTYEEVAEARKKHGIVSVEEIGRRNQ</sequence>